<protein>
    <submittedName>
        <fullName evidence="2">Helix-turn-helix transcriptional regulator</fullName>
    </submittedName>
</protein>
<dbReference type="SUPFAM" id="SSF47413">
    <property type="entry name" value="lambda repressor-like DNA-binding domains"/>
    <property type="match status" value="1"/>
</dbReference>
<organism evidence="2 3">
    <name type="scientific">Ruminococcus bicirculans</name>
    <name type="common">ex Wegman et al. 2014</name>
    <dbReference type="NCBI Taxonomy" id="1160721"/>
    <lineage>
        <taxon>Bacteria</taxon>
        <taxon>Bacillati</taxon>
        <taxon>Bacillota</taxon>
        <taxon>Clostridia</taxon>
        <taxon>Eubacteriales</taxon>
        <taxon>Oscillospiraceae</taxon>
        <taxon>Ruminococcus</taxon>
    </lineage>
</organism>
<comment type="caution">
    <text evidence="2">The sequence shown here is derived from an EMBL/GenBank/DDBJ whole genome shotgun (WGS) entry which is preliminary data.</text>
</comment>
<feature type="domain" description="HTH cro/C1-type" evidence="1">
    <location>
        <begin position="10"/>
        <end position="64"/>
    </location>
</feature>
<dbReference type="Proteomes" id="UP001213042">
    <property type="component" value="Unassembled WGS sequence"/>
</dbReference>
<dbReference type="InterPro" id="IPR001387">
    <property type="entry name" value="Cro/C1-type_HTH"/>
</dbReference>
<dbReference type="AlphaFoldDB" id="A0AAW6EJR3"/>
<reference evidence="2" key="1">
    <citation type="submission" date="2023-01" db="EMBL/GenBank/DDBJ databases">
        <title>Human gut microbiome strain richness.</title>
        <authorList>
            <person name="Chen-Liaw A."/>
        </authorList>
    </citation>
    <scope>NUCLEOTIDE SEQUENCE</scope>
    <source>
        <strain evidence="2">D43st1_D9_D43t1_170807</strain>
    </source>
</reference>
<dbReference type="SMART" id="SM00530">
    <property type="entry name" value="HTH_XRE"/>
    <property type="match status" value="1"/>
</dbReference>
<dbReference type="PROSITE" id="PS50943">
    <property type="entry name" value="HTH_CROC1"/>
    <property type="match status" value="1"/>
</dbReference>
<dbReference type="InterPro" id="IPR010982">
    <property type="entry name" value="Lambda_DNA-bd_dom_sf"/>
</dbReference>
<dbReference type="Pfam" id="PF13443">
    <property type="entry name" value="HTH_26"/>
    <property type="match status" value="1"/>
</dbReference>
<dbReference type="CDD" id="cd00093">
    <property type="entry name" value="HTH_XRE"/>
    <property type="match status" value="1"/>
</dbReference>
<dbReference type="GO" id="GO:0003677">
    <property type="term" value="F:DNA binding"/>
    <property type="evidence" value="ECO:0007669"/>
    <property type="project" value="InterPro"/>
</dbReference>
<sequence length="69" mass="7810">MNTKNYKIELKKVMHEKHINGKQLAELAEISEGEISKILTGKANPTIEVIARLVIVLKCELQDLVKILK</sequence>
<proteinExistence type="predicted"/>
<accession>A0AAW6EJR3</accession>
<evidence type="ECO:0000313" key="3">
    <source>
        <dbReference type="Proteomes" id="UP001213042"/>
    </source>
</evidence>
<evidence type="ECO:0000313" key="2">
    <source>
        <dbReference type="EMBL" id="MDB8751343.1"/>
    </source>
</evidence>
<dbReference type="RefSeq" id="WP_195221771.1">
    <property type="nucleotide sequence ID" value="NZ_JADMWL010000028.1"/>
</dbReference>
<gene>
    <name evidence="2" type="ORF">PNW00_12920</name>
</gene>
<dbReference type="Gene3D" id="1.10.260.40">
    <property type="entry name" value="lambda repressor-like DNA-binding domains"/>
    <property type="match status" value="1"/>
</dbReference>
<dbReference type="EMBL" id="JAQMLU010000029">
    <property type="protein sequence ID" value="MDB8751343.1"/>
    <property type="molecule type" value="Genomic_DNA"/>
</dbReference>
<evidence type="ECO:0000259" key="1">
    <source>
        <dbReference type="PROSITE" id="PS50943"/>
    </source>
</evidence>
<name>A0AAW6EJR3_9FIRM</name>